<dbReference type="PROSITE" id="PS50011">
    <property type="entry name" value="PROTEIN_KINASE_DOM"/>
    <property type="match status" value="1"/>
</dbReference>
<evidence type="ECO:0000313" key="2">
    <source>
        <dbReference type="EMBL" id="KAF8701224.1"/>
    </source>
</evidence>
<keyword evidence="3" id="KW-1185">Reference proteome</keyword>
<dbReference type="GO" id="GO:0005524">
    <property type="term" value="F:ATP binding"/>
    <property type="evidence" value="ECO:0007669"/>
    <property type="project" value="InterPro"/>
</dbReference>
<dbReference type="PANTHER" id="PTHR45707:SF80">
    <property type="entry name" value="PROTEIN KINASE DOMAIN-CONTAINING PROTEIN"/>
    <property type="match status" value="1"/>
</dbReference>
<dbReference type="SUPFAM" id="SSF56112">
    <property type="entry name" value="Protein kinase-like (PK-like)"/>
    <property type="match status" value="1"/>
</dbReference>
<protein>
    <recommendedName>
        <fullName evidence="1">Protein kinase domain-containing protein</fullName>
    </recommendedName>
</protein>
<dbReference type="PIRSF" id="PIRSF000654">
    <property type="entry name" value="Integrin-linked_kinase"/>
    <property type="match status" value="1"/>
</dbReference>
<dbReference type="Proteomes" id="UP000636709">
    <property type="component" value="Unassembled WGS sequence"/>
</dbReference>
<evidence type="ECO:0000259" key="1">
    <source>
        <dbReference type="PROSITE" id="PS50011"/>
    </source>
</evidence>
<dbReference type="AlphaFoldDB" id="A0A835BIU5"/>
<gene>
    <name evidence="2" type="ORF">HU200_033709</name>
</gene>
<proteinExistence type="predicted"/>
<evidence type="ECO:0000313" key="3">
    <source>
        <dbReference type="Proteomes" id="UP000636709"/>
    </source>
</evidence>
<dbReference type="OrthoDB" id="1668230at2759"/>
<sequence>MLLDENVEPTTLPISLLESITDNFSEKRIIGRGGFAEVYQVAVKKLMLQVSNEKMALLLEEKFNQEVVCSLNMAKHKHIVRFLGYCADTQGELYNVAGKHIMGDQRQRFLCFEFLPKGNLVEYISDPSQGLEWNMRYQIIKGICKGLHHLHEKKIVHSDLKPENILLDHDMVPKIADFGLARCFDDGQTSAITKNIFGSRGYMAPEFYNGLITFKSDIYSLGIIIGEILTGQNGLLLVEHVLESWRARFQISQGGTWLEHVRVCMEIALKCMKHKPIKRPLTREILQTLDELESANGYIETHQVSFYSHHMSHASRWKNSL</sequence>
<comment type="caution">
    <text evidence="2">The sequence shown here is derived from an EMBL/GenBank/DDBJ whole genome shotgun (WGS) entry which is preliminary data.</text>
</comment>
<reference evidence="2" key="1">
    <citation type="submission" date="2020-07" db="EMBL/GenBank/DDBJ databases">
        <title>Genome sequence and genetic diversity analysis of an under-domesticated orphan crop, white fonio (Digitaria exilis).</title>
        <authorList>
            <person name="Bennetzen J.L."/>
            <person name="Chen S."/>
            <person name="Ma X."/>
            <person name="Wang X."/>
            <person name="Yssel A.E.J."/>
            <person name="Chaluvadi S.R."/>
            <person name="Johnson M."/>
            <person name="Gangashetty P."/>
            <person name="Hamidou F."/>
            <person name="Sanogo M.D."/>
            <person name="Zwaenepoel A."/>
            <person name="Wallace J."/>
            <person name="Van De Peer Y."/>
            <person name="Van Deynze A."/>
        </authorList>
    </citation>
    <scope>NUCLEOTIDE SEQUENCE</scope>
    <source>
        <tissue evidence="2">Leaves</tissue>
    </source>
</reference>
<dbReference type="SMART" id="SM00220">
    <property type="entry name" value="S_TKc"/>
    <property type="match status" value="1"/>
</dbReference>
<dbReference type="FunFam" id="1.10.510.10:FF:000870">
    <property type="entry name" value="OSJNBa0016N04.16-like protein"/>
    <property type="match status" value="1"/>
</dbReference>
<dbReference type="InterPro" id="IPR011009">
    <property type="entry name" value="Kinase-like_dom_sf"/>
</dbReference>
<dbReference type="Gene3D" id="1.10.510.10">
    <property type="entry name" value="Transferase(Phosphotransferase) domain 1"/>
    <property type="match status" value="1"/>
</dbReference>
<organism evidence="2 3">
    <name type="scientific">Digitaria exilis</name>
    <dbReference type="NCBI Taxonomy" id="1010633"/>
    <lineage>
        <taxon>Eukaryota</taxon>
        <taxon>Viridiplantae</taxon>
        <taxon>Streptophyta</taxon>
        <taxon>Embryophyta</taxon>
        <taxon>Tracheophyta</taxon>
        <taxon>Spermatophyta</taxon>
        <taxon>Magnoliopsida</taxon>
        <taxon>Liliopsida</taxon>
        <taxon>Poales</taxon>
        <taxon>Poaceae</taxon>
        <taxon>PACMAD clade</taxon>
        <taxon>Panicoideae</taxon>
        <taxon>Panicodae</taxon>
        <taxon>Paniceae</taxon>
        <taxon>Anthephorinae</taxon>
        <taxon>Digitaria</taxon>
    </lineage>
</organism>
<accession>A0A835BIU5</accession>
<dbReference type="GO" id="GO:0004672">
    <property type="term" value="F:protein kinase activity"/>
    <property type="evidence" value="ECO:0007669"/>
    <property type="project" value="InterPro"/>
</dbReference>
<dbReference type="Gene3D" id="3.30.200.20">
    <property type="entry name" value="Phosphorylase Kinase, domain 1"/>
    <property type="match status" value="1"/>
</dbReference>
<dbReference type="EMBL" id="JACEFO010001814">
    <property type="protein sequence ID" value="KAF8701224.1"/>
    <property type="molecule type" value="Genomic_DNA"/>
</dbReference>
<dbReference type="PROSITE" id="PS00108">
    <property type="entry name" value="PROTEIN_KINASE_ST"/>
    <property type="match status" value="1"/>
</dbReference>
<dbReference type="PANTHER" id="PTHR45707">
    <property type="entry name" value="C2 CALCIUM/LIPID-BINDING PLANT PHOSPHORIBOSYLTRANSFERASE FAMILY PROTEIN"/>
    <property type="match status" value="1"/>
</dbReference>
<feature type="domain" description="Protein kinase" evidence="1">
    <location>
        <begin position="24"/>
        <end position="299"/>
    </location>
</feature>
<dbReference type="InterPro" id="IPR008271">
    <property type="entry name" value="Ser/Thr_kinase_AS"/>
</dbReference>
<dbReference type="Pfam" id="PF00069">
    <property type="entry name" value="Pkinase"/>
    <property type="match status" value="1"/>
</dbReference>
<name>A0A835BIU5_9POAL</name>
<dbReference type="InterPro" id="IPR000719">
    <property type="entry name" value="Prot_kinase_dom"/>
</dbReference>